<dbReference type="GO" id="GO:0016787">
    <property type="term" value="F:hydrolase activity"/>
    <property type="evidence" value="ECO:0007669"/>
    <property type="project" value="UniProtKB-KW"/>
</dbReference>
<keyword evidence="1" id="KW-0547">Nucleotide-binding</keyword>
<reference evidence="5" key="1">
    <citation type="submission" date="2024-02" db="EMBL/GenBank/DDBJ databases">
        <title>Sediminibacterium planktonica sp. nov. and Sediminibacterium longus sp. nov., isolated from surface lake and river water.</title>
        <authorList>
            <person name="Watanabe K."/>
            <person name="Takemine S."/>
            <person name="Ishii Y."/>
            <person name="Ogata Y."/>
            <person name="Shindo C."/>
            <person name="Suda W."/>
        </authorList>
    </citation>
    <scope>NUCLEOTIDE SEQUENCE</scope>
    <source>
        <strain evidence="5">KACHI17</strain>
    </source>
</reference>
<evidence type="ECO:0000259" key="4">
    <source>
        <dbReference type="SMART" id="SM00797"/>
    </source>
</evidence>
<dbReference type="InterPro" id="IPR029000">
    <property type="entry name" value="Cyclophilin-like_dom_sf"/>
</dbReference>
<keyword evidence="3" id="KW-0067">ATP-binding</keyword>
<dbReference type="Pfam" id="PF02626">
    <property type="entry name" value="CT_A_B"/>
    <property type="match status" value="1"/>
</dbReference>
<dbReference type="AlphaFoldDB" id="A0AAT9GKC5"/>
<feature type="domain" description="Carboxyltransferase" evidence="4">
    <location>
        <begin position="24"/>
        <end position="302"/>
    </location>
</feature>
<dbReference type="GO" id="GO:0005524">
    <property type="term" value="F:ATP binding"/>
    <property type="evidence" value="ECO:0007669"/>
    <property type="project" value="UniProtKB-KW"/>
</dbReference>
<evidence type="ECO:0000313" key="5">
    <source>
        <dbReference type="EMBL" id="BFG71121.1"/>
    </source>
</evidence>
<dbReference type="Gene3D" id="2.40.100.10">
    <property type="entry name" value="Cyclophilin-like"/>
    <property type="match status" value="1"/>
</dbReference>
<evidence type="ECO:0000256" key="1">
    <source>
        <dbReference type="ARBA" id="ARBA00022741"/>
    </source>
</evidence>
<evidence type="ECO:0000256" key="2">
    <source>
        <dbReference type="ARBA" id="ARBA00022801"/>
    </source>
</evidence>
<dbReference type="PANTHER" id="PTHR43309">
    <property type="entry name" value="5-OXOPROLINASE SUBUNIT C"/>
    <property type="match status" value="1"/>
</dbReference>
<dbReference type="InterPro" id="IPR052708">
    <property type="entry name" value="PxpC"/>
</dbReference>
<sequence length="324" mass="35266">MSIRVIKKGLLDTIQDQGRYGYQHLGINPCGVMDTVAMRIANALTGNTAHTPVLEIHFPGPVLSFETDAIIAISGADFSAKLNNDLSIPINRCVAVKAGSQLSFQKQITGARAYIAVHGGFQTEQWLNSAATHMGLSSVGTLLQNEMLLPIKKIIQVSENKIHSWSAISPVVEKDLVIRYTAGHEINRLNDTMQAVLHDHSFTIDKSSNRMGYRLQGPSLIPDTTSEILSAAVTRGTIQLLPNGQLIILMADHQTTGGYPRIGHIITADFSKLAQLNAGACFQLQQVSLSEAHQALQAQELHLKQLETGCKLRIADSRSQMSDI</sequence>
<dbReference type="InterPro" id="IPR003778">
    <property type="entry name" value="CT_A_B"/>
</dbReference>
<name>A0AAT9GKC5_9BACT</name>
<gene>
    <name evidence="5" type="primary">pxpC</name>
    <name evidence="5" type="ORF">KACHI17_20020</name>
</gene>
<keyword evidence="2" id="KW-0378">Hydrolase</keyword>
<dbReference type="RefSeq" id="WP_353548757.1">
    <property type="nucleotide sequence ID" value="NZ_AP029612.1"/>
</dbReference>
<dbReference type="PANTHER" id="PTHR43309:SF5">
    <property type="entry name" value="5-OXOPROLINASE SUBUNIT C"/>
    <property type="match status" value="1"/>
</dbReference>
<dbReference type="NCBIfam" id="TIGR00724">
    <property type="entry name" value="urea_amlyse_rel"/>
    <property type="match status" value="1"/>
</dbReference>
<dbReference type="EMBL" id="AP029612">
    <property type="protein sequence ID" value="BFG71121.1"/>
    <property type="molecule type" value="Genomic_DNA"/>
</dbReference>
<evidence type="ECO:0000256" key="3">
    <source>
        <dbReference type="ARBA" id="ARBA00022840"/>
    </source>
</evidence>
<organism evidence="5">
    <name type="scientific">Sediminibacterium sp. KACHI17</name>
    <dbReference type="NCBI Taxonomy" id="1751071"/>
    <lineage>
        <taxon>Bacteria</taxon>
        <taxon>Pseudomonadati</taxon>
        <taxon>Bacteroidota</taxon>
        <taxon>Chitinophagia</taxon>
        <taxon>Chitinophagales</taxon>
        <taxon>Chitinophagaceae</taxon>
        <taxon>Sediminibacterium</taxon>
    </lineage>
</organism>
<proteinExistence type="predicted"/>
<dbReference type="SMART" id="SM00797">
    <property type="entry name" value="AHS2"/>
    <property type="match status" value="1"/>
</dbReference>
<accession>A0AAT9GKC5</accession>
<protein>
    <submittedName>
        <fullName evidence="5">5-oxoprolinase subunit PxpC</fullName>
    </submittedName>
</protein>